<keyword evidence="2" id="KW-1133">Transmembrane helix</keyword>
<dbReference type="OrthoDB" id="5126396at2"/>
<protein>
    <submittedName>
        <fullName evidence="3">Uncharacterized protein</fullName>
    </submittedName>
</protein>
<comment type="caution">
    <text evidence="3">The sequence shown here is derived from an EMBL/GenBank/DDBJ whole genome shotgun (WGS) entry which is preliminary data.</text>
</comment>
<evidence type="ECO:0000256" key="1">
    <source>
        <dbReference type="SAM" id="MobiDB-lite"/>
    </source>
</evidence>
<evidence type="ECO:0000313" key="4">
    <source>
        <dbReference type="Proteomes" id="UP000309133"/>
    </source>
</evidence>
<dbReference type="RefSeq" id="WP_136425685.1">
    <property type="nucleotide sequence ID" value="NZ_SSSM01000001.1"/>
</dbReference>
<sequence length="336" mass="35010">MDLHEAYERARTDPGFLRAFATLYRGAHQPLDALLWAAHPEQPGPSGAPAPWADRRSLEEAAYSEGSDAARREAALRQLDTLDGEAAAERDRVQAAIASAEDGEAGSSVDPGLDEIEDSARSERASEQPAGDLSRPALRSRRRLGIAAAAVLLVGVGVGWLGSNLADGSLTRGIGAAAPAPGASLAADIDDLFDRPQRASDVPTSVIFAQIGGISDIDVDSARALDLGLNGEAVLNHAYIAKANEGDVCVFLTHDDGRIARSCATPGQFAVAGLSISWTTTENFREGRPPEPSAVGISIGPDGSIVPVVTRYFYLGGSVTDEDGLPHTTESPTPAP</sequence>
<reference evidence="3 4" key="1">
    <citation type="submission" date="2019-04" db="EMBL/GenBank/DDBJ databases">
        <authorList>
            <person name="Jiang L."/>
        </authorList>
    </citation>
    <scope>NUCLEOTIDE SEQUENCE [LARGE SCALE GENOMIC DNA]</scope>
    <source>
        <strain evidence="3 4">YIM 131853</strain>
    </source>
</reference>
<name>A0A4S4FRA8_9MICO</name>
<evidence type="ECO:0000256" key="2">
    <source>
        <dbReference type="SAM" id="Phobius"/>
    </source>
</evidence>
<evidence type="ECO:0000313" key="3">
    <source>
        <dbReference type="EMBL" id="THG32904.1"/>
    </source>
</evidence>
<dbReference type="EMBL" id="SSSM01000001">
    <property type="protein sequence ID" value="THG32904.1"/>
    <property type="molecule type" value="Genomic_DNA"/>
</dbReference>
<dbReference type="Proteomes" id="UP000309133">
    <property type="component" value="Unassembled WGS sequence"/>
</dbReference>
<proteinExistence type="predicted"/>
<keyword evidence="2" id="KW-0472">Membrane</keyword>
<gene>
    <name evidence="3" type="ORF">E6C64_00580</name>
</gene>
<feature type="transmembrane region" description="Helical" evidence="2">
    <location>
        <begin position="144"/>
        <end position="162"/>
    </location>
</feature>
<dbReference type="AlphaFoldDB" id="A0A4S4FRA8"/>
<organism evidence="3 4">
    <name type="scientific">Naasia lichenicola</name>
    <dbReference type="NCBI Taxonomy" id="2565933"/>
    <lineage>
        <taxon>Bacteria</taxon>
        <taxon>Bacillati</taxon>
        <taxon>Actinomycetota</taxon>
        <taxon>Actinomycetes</taxon>
        <taxon>Micrococcales</taxon>
        <taxon>Microbacteriaceae</taxon>
        <taxon>Naasia</taxon>
    </lineage>
</organism>
<keyword evidence="4" id="KW-1185">Reference proteome</keyword>
<feature type="region of interest" description="Disordered" evidence="1">
    <location>
        <begin position="98"/>
        <end position="136"/>
    </location>
</feature>
<keyword evidence="2" id="KW-0812">Transmembrane</keyword>
<accession>A0A4S4FRA8</accession>